<reference evidence="1 2" key="1">
    <citation type="journal article" date="2013" name="Curr. Biol.">
        <title>The Genome of the Foraminiferan Reticulomyxa filosa.</title>
        <authorList>
            <person name="Glockner G."/>
            <person name="Hulsmann N."/>
            <person name="Schleicher M."/>
            <person name="Noegel A.A."/>
            <person name="Eichinger L."/>
            <person name="Gallinger C."/>
            <person name="Pawlowski J."/>
            <person name="Sierra R."/>
            <person name="Euteneuer U."/>
            <person name="Pillet L."/>
            <person name="Moustafa A."/>
            <person name="Platzer M."/>
            <person name="Groth M."/>
            <person name="Szafranski K."/>
            <person name="Schliwa M."/>
        </authorList>
    </citation>
    <scope>NUCLEOTIDE SEQUENCE [LARGE SCALE GENOMIC DNA]</scope>
</reference>
<dbReference type="SUPFAM" id="SSF102588">
    <property type="entry name" value="LmbE-like"/>
    <property type="match status" value="1"/>
</dbReference>
<accession>X6NUF7</accession>
<sequence length="319" mass="37096">MPLVEIMNIFRQGYTCDSEKGLEEAETLLVLRRLRQVYNVTREEDLILQIKKMLSEYFPNKEIGAKDETHVQIWKGSIRESECDRMWALQNIVPQTHVLHLRSKFYTGIRGKFFGVHMYSLTSLCCGKCVGDFFNPMPTIREDAAPMLSLYENVRPAIVSVALDPEGTGPDTHYKVLQVVAQALRLGREKQVKLAVKKVWGYRNVWHRFHLSRANLAIPVTNFQMDEMHRTFLSCFGCQKKAEFPSPEYDGPFSVLGRRFRVEQLNELKTLLGESYFKDHWHPQIRQADGFVLIKEMTVDEFLKNAEDLRSKIELHNLL</sequence>
<evidence type="ECO:0000313" key="2">
    <source>
        <dbReference type="Proteomes" id="UP000023152"/>
    </source>
</evidence>
<dbReference type="OrthoDB" id="7663298at2759"/>
<proteinExistence type="predicted"/>
<dbReference type="OMA" id="DEMHRTF"/>
<dbReference type="InterPro" id="IPR024078">
    <property type="entry name" value="LmbE-like_dom_sf"/>
</dbReference>
<gene>
    <name evidence="1" type="ORF">RFI_07195</name>
</gene>
<dbReference type="EMBL" id="ASPP01005768">
    <property type="protein sequence ID" value="ETO29930.1"/>
    <property type="molecule type" value="Genomic_DNA"/>
</dbReference>
<organism evidence="1 2">
    <name type="scientific">Reticulomyxa filosa</name>
    <dbReference type="NCBI Taxonomy" id="46433"/>
    <lineage>
        <taxon>Eukaryota</taxon>
        <taxon>Sar</taxon>
        <taxon>Rhizaria</taxon>
        <taxon>Retaria</taxon>
        <taxon>Foraminifera</taxon>
        <taxon>Monothalamids</taxon>
        <taxon>Reticulomyxidae</taxon>
        <taxon>Reticulomyxa</taxon>
    </lineage>
</organism>
<comment type="caution">
    <text evidence="1">The sequence shown here is derived from an EMBL/GenBank/DDBJ whole genome shotgun (WGS) entry which is preliminary data.</text>
</comment>
<evidence type="ECO:0000313" key="1">
    <source>
        <dbReference type="EMBL" id="ETO29930.1"/>
    </source>
</evidence>
<name>X6NUF7_RETFI</name>
<dbReference type="AlphaFoldDB" id="X6NUF7"/>
<protein>
    <submittedName>
        <fullName evidence="1">Glucosamine-6-phosphate deaminase</fullName>
    </submittedName>
</protein>
<dbReference type="Proteomes" id="UP000023152">
    <property type="component" value="Unassembled WGS sequence"/>
</dbReference>
<keyword evidence="2" id="KW-1185">Reference proteome</keyword>